<comment type="similarity">
    <text evidence="2">Belongs to the FliQ/MopD/SpaQ family.</text>
</comment>
<dbReference type="GO" id="GO:0005886">
    <property type="term" value="C:plasma membrane"/>
    <property type="evidence" value="ECO:0007669"/>
    <property type="project" value="UniProtKB-SubCell"/>
</dbReference>
<keyword evidence="4 7" id="KW-0812">Transmembrane</keyword>
<keyword evidence="8" id="KW-0969">Cilium</keyword>
<dbReference type="RefSeq" id="WP_406854806.1">
    <property type="nucleotide sequence ID" value="NZ_CP157484.1"/>
</dbReference>
<keyword evidence="5 7" id="KW-1133">Transmembrane helix</keyword>
<protein>
    <submittedName>
        <fullName evidence="8">Flagellar biosynthetic protein FliQ</fullName>
    </submittedName>
</protein>
<evidence type="ECO:0000256" key="4">
    <source>
        <dbReference type="ARBA" id="ARBA00022692"/>
    </source>
</evidence>
<dbReference type="AlphaFoldDB" id="A0AAU7JCC3"/>
<evidence type="ECO:0000256" key="7">
    <source>
        <dbReference type="SAM" id="Phobius"/>
    </source>
</evidence>
<proteinExistence type="inferred from homology"/>
<comment type="subcellular location">
    <subcellularLocation>
        <location evidence="1">Cell membrane</location>
        <topology evidence="1">Multi-pass membrane protein</topology>
    </subcellularLocation>
</comment>
<evidence type="ECO:0000256" key="1">
    <source>
        <dbReference type="ARBA" id="ARBA00004651"/>
    </source>
</evidence>
<organism evidence="8">
    <name type="scientific">Alsobacter sp. KACC 23698</name>
    <dbReference type="NCBI Taxonomy" id="3149229"/>
    <lineage>
        <taxon>Bacteria</taxon>
        <taxon>Pseudomonadati</taxon>
        <taxon>Pseudomonadota</taxon>
        <taxon>Alphaproteobacteria</taxon>
        <taxon>Hyphomicrobiales</taxon>
        <taxon>Alsobacteraceae</taxon>
        <taxon>Alsobacter</taxon>
    </lineage>
</organism>
<dbReference type="InterPro" id="IPR002191">
    <property type="entry name" value="Bac_export_3"/>
</dbReference>
<keyword evidence="3" id="KW-1003">Cell membrane</keyword>
<dbReference type="PANTHER" id="PTHR34040">
    <property type="entry name" value="FLAGELLAR BIOSYNTHETIC PROTEIN FLIQ"/>
    <property type="match status" value="1"/>
</dbReference>
<sequence>MSHATLTVALYRILLDCAVFVGPPLLIATVVVFIIGLLQAVTQLQEQTLPQTVKIVVIGVVLLAFGGSLAGPLYASTTEIFSSFYLYRR</sequence>
<dbReference type="EMBL" id="CP157484">
    <property type="protein sequence ID" value="XBO37980.1"/>
    <property type="molecule type" value="Genomic_DNA"/>
</dbReference>
<dbReference type="PRINTS" id="PR00952">
    <property type="entry name" value="TYPE3IMQPROT"/>
</dbReference>
<gene>
    <name evidence="8" type="ORF">ABEG18_20005</name>
</gene>
<reference evidence="8" key="1">
    <citation type="submission" date="2024-05" db="EMBL/GenBank/DDBJ databases">
        <authorList>
            <person name="Kim S."/>
            <person name="Heo J."/>
            <person name="Choi H."/>
            <person name="Choi Y."/>
            <person name="Kwon S.-W."/>
            <person name="Kim Y."/>
        </authorList>
    </citation>
    <scope>NUCLEOTIDE SEQUENCE</scope>
    <source>
        <strain evidence="8">KACC 23698</strain>
    </source>
</reference>
<evidence type="ECO:0000256" key="2">
    <source>
        <dbReference type="ARBA" id="ARBA00006156"/>
    </source>
</evidence>
<name>A0AAU7JCC3_9HYPH</name>
<evidence type="ECO:0000256" key="5">
    <source>
        <dbReference type="ARBA" id="ARBA00022989"/>
    </source>
</evidence>
<evidence type="ECO:0000256" key="6">
    <source>
        <dbReference type="ARBA" id="ARBA00023136"/>
    </source>
</evidence>
<feature type="transmembrane region" description="Helical" evidence="7">
    <location>
        <begin position="53"/>
        <end position="75"/>
    </location>
</feature>
<feature type="transmembrane region" description="Helical" evidence="7">
    <location>
        <begin position="20"/>
        <end position="41"/>
    </location>
</feature>
<accession>A0AAU7JCC3</accession>
<evidence type="ECO:0000313" key="8">
    <source>
        <dbReference type="EMBL" id="XBO37980.1"/>
    </source>
</evidence>
<evidence type="ECO:0000256" key="3">
    <source>
        <dbReference type="ARBA" id="ARBA00022475"/>
    </source>
</evidence>
<dbReference type="GO" id="GO:0009306">
    <property type="term" value="P:protein secretion"/>
    <property type="evidence" value="ECO:0007669"/>
    <property type="project" value="InterPro"/>
</dbReference>
<keyword evidence="8" id="KW-0966">Cell projection</keyword>
<keyword evidence="8" id="KW-0282">Flagellum</keyword>
<keyword evidence="6 7" id="KW-0472">Membrane</keyword>
<dbReference type="PANTHER" id="PTHR34040:SF7">
    <property type="entry name" value="SURFACE PRESENTATION OF ANTIGENS PROTEIN SPAQ"/>
    <property type="match status" value="1"/>
</dbReference>
<dbReference type="Pfam" id="PF01313">
    <property type="entry name" value="Bac_export_3"/>
    <property type="match status" value="1"/>
</dbReference>